<keyword evidence="3 4" id="KW-0624">Polysaccharide degradation</keyword>
<accession>A0A0D2ZWI6</accession>
<dbReference type="GO" id="GO:0000272">
    <property type="term" value="P:polysaccharide catabolic process"/>
    <property type="evidence" value="ECO:0007669"/>
    <property type="project" value="UniProtKB-KW"/>
</dbReference>
<dbReference type="PANTHER" id="PTHR31352">
    <property type="entry name" value="BETA-AMYLASE 1, CHLOROPLASTIC"/>
    <property type="match status" value="1"/>
</dbReference>
<name>A0A0D2ZWI6_BRAOL</name>
<keyword evidence="6" id="KW-1185">Reference proteome</keyword>
<dbReference type="InterPro" id="IPR001554">
    <property type="entry name" value="Glyco_hydro_14"/>
</dbReference>
<dbReference type="Gramene" id="Bo03100s010.1">
    <property type="protein sequence ID" value="Bo03100s010.1"/>
    <property type="gene ID" value="Bo03100s010"/>
</dbReference>
<dbReference type="InterPro" id="IPR017853">
    <property type="entry name" value="GH"/>
</dbReference>
<dbReference type="InterPro" id="IPR001371">
    <property type="entry name" value="Glyco_hydro_14B_pln"/>
</dbReference>
<dbReference type="EC" id="3.2.1.2" evidence="4"/>
<dbReference type="PANTHER" id="PTHR31352:SF55">
    <property type="entry name" value="BETA-AMYLASE 5"/>
    <property type="match status" value="1"/>
</dbReference>
<reference evidence="5" key="2">
    <citation type="submission" date="2015-06" db="UniProtKB">
        <authorList>
            <consortium name="EnsemblPlants"/>
        </authorList>
    </citation>
    <scope>IDENTIFICATION</scope>
</reference>
<dbReference type="GO" id="GO:0016161">
    <property type="term" value="F:beta-amylase activity"/>
    <property type="evidence" value="ECO:0007669"/>
    <property type="project" value="UniProtKB-EC"/>
</dbReference>
<evidence type="ECO:0000256" key="3">
    <source>
        <dbReference type="ARBA" id="ARBA00023326"/>
    </source>
</evidence>
<evidence type="ECO:0000313" key="6">
    <source>
        <dbReference type="Proteomes" id="UP000032141"/>
    </source>
</evidence>
<keyword evidence="2 4" id="KW-0119">Carbohydrate metabolism</keyword>
<dbReference type="AlphaFoldDB" id="A0A0D2ZWI6"/>
<keyword evidence="4" id="KW-0326">Glycosidase</keyword>
<evidence type="ECO:0000256" key="2">
    <source>
        <dbReference type="ARBA" id="ARBA00023277"/>
    </source>
</evidence>
<comment type="similarity">
    <text evidence="1 4">Belongs to the glycosyl hydrolase 14 family.</text>
</comment>
<organism evidence="5 6">
    <name type="scientific">Brassica oleracea var. oleracea</name>
    <dbReference type="NCBI Taxonomy" id="109376"/>
    <lineage>
        <taxon>Eukaryota</taxon>
        <taxon>Viridiplantae</taxon>
        <taxon>Streptophyta</taxon>
        <taxon>Embryophyta</taxon>
        <taxon>Tracheophyta</taxon>
        <taxon>Spermatophyta</taxon>
        <taxon>Magnoliopsida</taxon>
        <taxon>eudicotyledons</taxon>
        <taxon>Gunneridae</taxon>
        <taxon>Pentapetalae</taxon>
        <taxon>rosids</taxon>
        <taxon>malvids</taxon>
        <taxon>Brassicales</taxon>
        <taxon>Brassicaceae</taxon>
        <taxon>Brassiceae</taxon>
        <taxon>Brassica</taxon>
    </lineage>
</organism>
<dbReference type="SUPFAM" id="SSF51445">
    <property type="entry name" value="(Trans)glycosidases"/>
    <property type="match status" value="1"/>
</dbReference>
<dbReference type="GeneID" id="106321807"/>
<evidence type="ECO:0000313" key="5">
    <source>
        <dbReference type="EnsemblPlants" id="Bo03100s010.1"/>
    </source>
</evidence>
<dbReference type="Gene3D" id="3.20.20.80">
    <property type="entry name" value="Glycosidases"/>
    <property type="match status" value="1"/>
</dbReference>
<reference evidence="5" key="1">
    <citation type="journal article" date="2014" name="Genome Biol.">
        <title>Transcriptome and methylome profiling reveals relics of genome dominance in the mesopolyploid Brassica oleracea.</title>
        <authorList>
            <person name="Parkin I.A."/>
            <person name="Koh C."/>
            <person name="Tang H."/>
            <person name="Robinson S.J."/>
            <person name="Kagale S."/>
            <person name="Clarke W.E."/>
            <person name="Town C.D."/>
            <person name="Nixon J."/>
            <person name="Krishnakumar V."/>
            <person name="Bidwell S.L."/>
            <person name="Denoeud F."/>
            <person name="Belcram H."/>
            <person name="Links M.G."/>
            <person name="Just J."/>
            <person name="Clarke C."/>
            <person name="Bender T."/>
            <person name="Huebert T."/>
            <person name="Mason A.S."/>
            <person name="Pires J.C."/>
            <person name="Barker G."/>
            <person name="Moore J."/>
            <person name="Walley P.G."/>
            <person name="Manoli S."/>
            <person name="Batley J."/>
            <person name="Edwards D."/>
            <person name="Nelson M.N."/>
            <person name="Wang X."/>
            <person name="Paterson A.H."/>
            <person name="King G."/>
            <person name="Bancroft I."/>
            <person name="Chalhoub B."/>
            <person name="Sharpe A.G."/>
        </authorList>
    </citation>
    <scope>NUCLEOTIDE SEQUENCE [LARGE SCALE GENOMIC DNA]</scope>
    <source>
        <strain evidence="5">cv. TO1000</strain>
    </source>
</reference>
<protein>
    <recommendedName>
        <fullName evidence="4">Beta-amylase</fullName>
        <ecNumber evidence="4">3.2.1.2</ecNumber>
    </recommendedName>
</protein>
<dbReference type="PRINTS" id="PR00842">
    <property type="entry name" value="GLHYDLASE14B"/>
</dbReference>
<dbReference type="EnsemblPlants" id="Bo03100s010.1">
    <property type="protein sequence ID" value="Bo03100s010.1"/>
    <property type="gene ID" value="Bo03100s010"/>
</dbReference>
<evidence type="ECO:0000256" key="4">
    <source>
        <dbReference type="RuleBase" id="RU000509"/>
    </source>
</evidence>
<dbReference type="STRING" id="109376.A0A0D2ZWI6"/>
<dbReference type="Proteomes" id="UP000032141">
    <property type="component" value="Unassembled WGS sequence"/>
</dbReference>
<dbReference type="OMA" id="DTEMCAF"/>
<comment type="catalytic activity">
    <reaction evidence="4">
        <text>Hydrolysis of (1-&gt;4)-alpha-D-glucosidic linkages in polysaccharides so as to remove successive maltose units from the non-reducing ends of the chains.</text>
        <dbReference type="EC" id="3.2.1.2"/>
    </reaction>
</comment>
<evidence type="ECO:0000256" key="1">
    <source>
        <dbReference type="ARBA" id="ARBA00005652"/>
    </source>
</evidence>
<dbReference type="KEGG" id="boe:106321807"/>
<keyword evidence="4" id="KW-0378">Hydrolase</keyword>
<proteinExistence type="inferred from homology"/>
<dbReference type="Pfam" id="PF01373">
    <property type="entry name" value="Glyco_hydro_14"/>
    <property type="match status" value="1"/>
</dbReference>
<dbReference type="RefSeq" id="XP_013615497.1">
    <property type="nucleotide sequence ID" value="XM_013760043.1"/>
</dbReference>
<sequence length="165" mass="18599">MLSKHYGTLNFTCLEMKDTDNSAEALSAPQELVQMVLSKAWKEGIEVAGENALETYGTKGYNQILLNARPNGVNHNGKPKLRMYGFTYLRLSDTVFQENNFELFKKFVRKMHADQDYCGDAEKYGHEIVPLKTPNSHLTVEDIADAAQPSAAFKWDTETDMKVDG</sequence>
<dbReference type="HOGENOM" id="CLU_112194_0_0_1"/>
<dbReference type="eggNOG" id="ENOG502QUU5">
    <property type="taxonomic scope" value="Eukaryota"/>
</dbReference>